<gene>
    <name evidence="1" type="ORF">ACFSYH_04760</name>
</gene>
<organism evidence="1 2">
    <name type="scientific">Populibacterium corticicola</name>
    <dbReference type="NCBI Taxonomy" id="1812826"/>
    <lineage>
        <taxon>Bacteria</taxon>
        <taxon>Bacillati</taxon>
        <taxon>Actinomycetota</taxon>
        <taxon>Actinomycetes</taxon>
        <taxon>Micrococcales</taxon>
        <taxon>Jonesiaceae</taxon>
        <taxon>Populibacterium</taxon>
    </lineage>
</organism>
<dbReference type="EMBL" id="JBHUOP010000002">
    <property type="protein sequence ID" value="MFD2839879.1"/>
    <property type="molecule type" value="Genomic_DNA"/>
</dbReference>
<evidence type="ECO:0000313" key="1">
    <source>
        <dbReference type="EMBL" id="MFD2839879.1"/>
    </source>
</evidence>
<reference evidence="2" key="1">
    <citation type="journal article" date="2019" name="Int. J. Syst. Evol. Microbiol.">
        <title>The Global Catalogue of Microorganisms (GCM) 10K type strain sequencing project: providing services to taxonomists for standard genome sequencing and annotation.</title>
        <authorList>
            <consortium name="The Broad Institute Genomics Platform"/>
            <consortium name="The Broad Institute Genome Sequencing Center for Infectious Disease"/>
            <person name="Wu L."/>
            <person name="Ma J."/>
        </authorList>
    </citation>
    <scope>NUCLEOTIDE SEQUENCE [LARGE SCALE GENOMIC DNA]</scope>
    <source>
        <strain evidence="2">KCTC 33576</strain>
    </source>
</reference>
<proteinExistence type="predicted"/>
<name>A0ABW5XEQ8_9MICO</name>
<dbReference type="RefSeq" id="WP_377465463.1">
    <property type="nucleotide sequence ID" value="NZ_JBHUOP010000002.1"/>
</dbReference>
<dbReference type="Proteomes" id="UP001597391">
    <property type="component" value="Unassembled WGS sequence"/>
</dbReference>
<evidence type="ECO:0000313" key="2">
    <source>
        <dbReference type="Proteomes" id="UP001597391"/>
    </source>
</evidence>
<accession>A0ABW5XEQ8</accession>
<sequence length="167" mass="17828">MELTAQIHANGTPQQVLGALADPEFIAFATERAGMRLVSTDVEQLDSGAITLVVRRAATSDLIPANFRSFVGSEIELRQTEAWAESIPEGATTRHGTFDIEIVGAPVRIAGRSTIAEESGQSVLRYEGEVNASIPLFGATIEKAVGQVVEQVLASHSKLVNEWLAQG</sequence>
<dbReference type="Pfam" id="PF10698">
    <property type="entry name" value="DUF2505"/>
    <property type="match status" value="1"/>
</dbReference>
<dbReference type="InterPro" id="IPR019639">
    <property type="entry name" value="DUF2505"/>
</dbReference>
<protein>
    <submittedName>
        <fullName evidence="1">DUF2505 domain-containing protein</fullName>
    </submittedName>
</protein>
<keyword evidence="2" id="KW-1185">Reference proteome</keyword>
<comment type="caution">
    <text evidence="1">The sequence shown here is derived from an EMBL/GenBank/DDBJ whole genome shotgun (WGS) entry which is preliminary data.</text>
</comment>